<dbReference type="EMBL" id="CAXHTA020000008">
    <property type="protein sequence ID" value="CAL5223369.1"/>
    <property type="molecule type" value="Genomic_DNA"/>
</dbReference>
<sequence length="256" mass="27131">MLSTGPSAVAALEAPGSIAEHAAKAATMEMLSTGVSAVASEEAHGSSAEHAARAAPVMKKKCRRVKEATAAQSRKVAARTSTPGAISVGSKSITVVIKPPSIRREITLSTPSSSVSGAGRSARAATSARRQNRCTLALENLIEGRLTSLRFFRASYETDGFEFSATSKALKKLVASLDGSILAHLIPLTAGWTGYMDGRKEWYWVPDEGYIKYLQTAVAYLIRRFQYDNAEKASKGAKQEAPTLIAGTMAGLLLPN</sequence>
<organism evidence="1 2">
    <name type="scientific">Coccomyxa viridis</name>
    <dbReference type="NCBI Taxonomy" id="1274662"/>
    <lineage>
        <taxon>Eukaryota</taxon>
        <taxon>Viridiplantae</taxon>
        <taxon>Chlorophyta</taxon>
        <taxon>core chlorophytes</taxon>
        <taxon>Trebouxiophyceae</taxon>
        <taxon>Trebouxiophyceae incertae sedis</taxon>
        <taxon>Coccomyxaceae</taxon>
        <taxon>Coccomyxa</taxon>
    </lineage>
</organism>
<dbReference type="Proteomes" id="UP001497392">
    <property type="component" value="Unassembled WGS sequence"/>
</dbReference>
<protein>
    <submittedName>
        <fullName evidence="1">G5874 protein</fullName>
    </submittedName>
</protein>
<name>A0ABP1FWM0_9CHLO</name>
<comment type="caution">
    <text evidence="1">The sequence shown here is derived from an EMBL/GenBank/DDBJ whole genome shotgun (WGS) entry which is preliminary data.</text>
</comment>
<evidence type="ECO:0000313" key="2">
    <source>
        <dbReference type="Proteomes" id="UP001497392"/>
    </source>
</evidence>
<reference evidence="1 2" key="1">
    <citation type="submission" date="2024-06" db="EMBL/GenBank/DDBJ databases">
        <authorList>
            <person name="Kraege A."/>
            <person name="Thomma B."/>
        </authorList>
    </citation>
    <scope>NUCLEOTIDE SEQUENCE [LARGE SCALE GENOMIC DNA]</scope>
</reference>
<gene>
    <name evidence="1" type="primary">g5874</name>
    <name evidence="1" type="ORF">VP750_LOCUS5028</name>
</gene>
<accession>A0ABP1FWM0</accession>
<keyword evidence="2" id="KW-1185">Reference proteome</keyword>
<proteinExistence type="predicted"/>
<evidence type="ECO:0000313" key="1">
    <source>
        <dbReference type="EMBL" id="CAL5223369.1"/>
    </source>
</evidence>